<organism evidence="1 2">
    <name type="scientific">Oryza rufipogon</name>
    <name type="common">Brownbeard rice</name>
    <name type="synonym">Asian wild rice</name>
    <dbReference type="NCBI Taxonomy" id="4529"/>
    <lineage>
        <taxon>Eukaryota</taxon>
        <taxon>Viridiplantae</taxon>
        <taxon>Streptophyta</taxon>
        <taxon>Embryophyta</taxon>
        <taxon>Tracheophyta</taxon>
        <taxon>Spermatophyta</taxon>
        <taxon>Magnoliopsida</taxon>
        <taxon>Liliopsida</taxon>
        <taxon>Poales</taxon>
        <taxon>Poaceae</taxon>
        <taxon>BOP clade</taxon>
        <taxon>Oryzoideae</taxon>
        <taxon>Oryzeae</taxon>
        <taxon>Oryzinae</taxon>
        <taxon>Oryza</taxon>
    </lineage>
</organism>
<protein>
    <submittedName>
        <fullName evidence="1">Uncharacterized protein</fullName>
    </submittedName>
</protein>
<sequence length="114" mass="13073">MVDEEQHFDQASFATISSLVSTVWDVHCFLDARSAQGLRDPIPYPLDNFDWTGYMPSDDIRSDDSASPFSTPKPIKPEEINMDVMDNWLYSNRGFTRYLSLGTYSDVLESQDKH</sequence>
<dbReference type="Gramene" id="ORUFI11G21710.1">
    <property type="protein sequence ID" value="ORUFI11G21710.1"/>
    <property type="gene ID" value="ORUFI11G21710"/>
</dbReference>
<dbReference type="Proteomes" id="UP000008022">
    <property type="component" value="Unassembled WGS sequence"/>
</dbReference>
<reference evidence="1" key="2">
    <citation type="submission" date="2015-06" db="UniProtKB">
        <authorList>
            <consortium name="EnsemblPlants"/>
        </authorList>
    </citation>
    <scope>IDENTIFICATION</scope>
</reference>
<evidence type="ECO:0000313" key="1">
    <source>
        <dbReference type="EnsemblPlants" id="ORUFI11G21710.1"/>
    </source>
</evidence>
<accession>A0A0E0RB19</accession>
<name>A0A0E0RB19_ORYRU</name>
<dbReference type="EnsemblPlants" id="ORUFI11G21710.1">
    <property type="protein sequence ID" value="ORUFI11G21710.1"/>
    <property type="gene ID" value="ORUFI11G21710"/>
</dbReference>
<proteinExistence type="predicted"/>
<dbReference type="AlphaFoldDB" id="A0A0E0RB19"/>
<keyword evidence="2" id="KW-1185">Reference proteome</keyword>
<dbReference type="STRING" id="4529.A0A0E0RB19"/>
<evidence type="ECO:0000313" key="2">
    <source>
        <dbReference type="Proteomes" id="UP000008022"/>
    </source>
</evidence>
<reference evidence="2" key="1">
    <citation type="submission" date="2013-06" db="EMBL/GenBank/DDBJ databases">
        <authorList>
            <person name="Zhao Q."/>
        </authorList>
    </citation>
    <scope>NUCLEOTIDE SEQUENCE</scope>
    <source>
        <strain evidence="2">cv. W1943</strain>
    </source>
</reference>
<dbReference type="HOGENOM" id="CLU_2125135_0_0_1"/>